<evidence type="ECO:0000259" key="1">
    <source>
        <dbReference type="SMART" id="SM00881"/>
    </source>
</evidence>
<reference evidence="2 3" key="1">
    <citation type="submission" date="2019-04" db="EMBL/GenBank/DDBJ databases">
        <title>Trinickia sp. 7GSK02, isolated from subtropical forest soil.</title>
        <authorList>
            <person name="Gao Z.-H."/>
            <person name="Qiu L.-H."/>
        </authorList>
    </citation>
    <scope>NUCLEOTIDE SEQUENCE [LARGE SCALE GENOMIC DNA]</scope>
    <source>
        <strain evidence="2 3">7GSK02</strain>
    </source>
</reference>
<dbReference type="OrthoDB" id="9804695at2"/>
<dbReference type="PANTHER" id="PTHR33303:SF2">
    <property type="entry name" value="COA-BINDING DOMAIN-CONTAINING PROTEIN"/>
    <property type="match status" value="1"/>
</dbReference>
<proteinExistence type="predicted"/>
<gene>
    <name evidence="2" type="ORF">FAZ69_24070</name>
</gene>
<evidence type="ECO:0000313" key="3">
    <source>
        <dbReference type="Proteomes" id="UP000305539"/>
    </source>
</evidence>
<dbReference type="PANTHER" id="PTHR33303">
    <property type="entry name" value="CYTOPLASMIC PROTEIN-RELATED"/>
    <property type="match status" value="1"/>
</dbReference>
<dbReference type="InterPro" id="IPR003781">
    <property type="entry name" value="CoA-bd"/>
</dbReference>
<evidence type="ECO:0000313" key="2">
    <source>
        <dbReference type="EMBL" id="TKC83565.1"/>
    </source>
</evidence>
<dbReference type="AlphaFoldDB" id="A0A4U1HQ72"/>
<keyword evidence="3" id="KW-1185">Reference proteome</keyword>
<protein>
    <submittedName>
        <fullName evidence="2">CoA-binding protein</fullName>
    </submittedName>
</protein>
<dbReference type="SUPFAM" id="SSF51735">
    <property type="entry name" value="NAD(P)-binding Rossmann-fold domains"/>
    <property type="match status" value="1"/>
</dbReference>
<dbReference type="Pfam" id="PF13380">
    <property type="entry name" value="CoA_binding_2"/>
    <property type="match status" value="1"/>
</dbReference>
<accession>A0A4U1HQ72</accession>
<dbReference type="InterPro" id="IPR036291">
    <property type="entry name" value="NAD(P)-bd_dom_sf"/>
</dbReference>
<organism evidence="2 3">
    <name type="scientific">Trinickia terrae</name>
    <dbReference type="NCBI Taxonomy" id="2571161"/>
    <lineage>
        <taxon>Bacteria</taxon>
        <taxon>Pseudomonadati</taxon>
        <taxon>Pseudomonadota</taxon>
        <taxon>Betaproteobacteria</taxon>
        <taxon>Burkholderiales</taxon>
        <taxon>Burkholderiaceae</taxon>
        <taxon>Trinickia</taxon>
    </lineage>
</organism>
<dbReference type="Proteomes" id="UP000305539">
    <property type="component" value="Unassembled WGS sequence"/>
</dbReference>
<comment type="caution">
    <text evidence="2">The sequence shown here is derived from an EMBL/GenBank/DDBJ whole genome shotgun (WGS) entry which is preliminary data.</text>
</comment>
<dbReference type="SMART" id="SM00881">
    <property type="entry name" value="CoA_binding"/>
    <property type="match status" value="1"/>
</dbReference>
<name>A0A4U1HQ72_9BURK</name>
<dbReference type="EMBL" id="SWJE01000014">
    <property type="protein sequence ID" value="TKC83565.1"/>
    <property type="molecule type" value="Genomic_DNA"/>
</dbReference>
<feature type="domain" description="CoA-binding" evidence="1">
    <location>
        <begin position="10"/>
        <end position="114"/>
    </location>
</feature>
<sequence length="163" mass="17584">MIERVTLQRILERDRVIAVVGLSNHSHRPSYSVAAYMQAHGYRIVPVNPAYANDSAGVLGERCYATLADAANALAVDDVSIDMVNVFRRPDEVLPVAEEAIAIGAKSLWLQLGVVNDEAVARAAAAGLDVAMDLCVKVEHERIVGALHRAHAPSPRVPGHVYE</sequence>
<dbReference type="Gene3D" id="3.40.50.720">
    <property type="entry name" value="NAD(P)-binding Rossmann-like Domain"/>
    <property type="match status" value="1"/>
</dbReference>